<dbReference type="AlphaFoldDB" id="A0A7K7R893"/>
<proteinExistence type="predicted"/>
<reference evidence="7 8" key="1">
    <citation type="submission" date="2019-09" db="EMBL/GenBank/DDBJ databases">
        <title>Bird 10,000 Genomes (B10K) Project - Family phase.</title>
        <authorList>
            <person name="Zhang G."/>
        </authorList>
    </citation>
    <scope>NUCLEOTIDE SEQUENCE [LARGE SCALE GENOMIC DNA]</scope>
    <source>
        <strain evidence="7">OUT-0023</strain>
        <tissue evidence="7">Blood</tissue>
    </source>
</reference>
<evidence type="ECO:0000313" key="7">
    <source>
        <dbReference type="EMBL" id="NWZ88434.1"/>
    </source>
</evidence>
<name>A0A7K7R893_POEAT</name>
<feature type="non-terminal residue" evidence="7">
    <location>
        <position position="1"/>
    </location>
</feature>
<dbReference type="GO" id="GO:0004930">
    <property type="term" value="F:G protein-coupled receptor activity"/>
    <property type="evidence" value="ECO:0007669"/>
    <property type="project" value="InterPro"/>
</dbReference>
<dbReference type="InterPro" id="IPR017452">
    <property type="entry name" value="GPCR_Rhodpsn_7TM"/>
</dbReference>
<accession>A0A7K7R893</accession>
<evidence type="ECO:0000313" key="8">
    <source>
        <dbReference type="Proteomes" id="UP000540071"/>
    </source>
</evidence>
<feature type="transmembrane region" description="Helical" evidence="5">
    <location>
        <begin position="60"/>
        <end position="82"/>
    </location>
</feature>
<gene>
    <name evidence="7" type="primary">Ffar3</name>
    <name evidence="7" type="ORF">POEATR_R15827</name>
</gene>
<evidence type="ECO:0000256" key="4">
    <source>
        <dbReference type="ARBA" id="ARBA00023136"/>
    </source>
</evidence>
<comment type="caution">
    <text evidence="7">The sequence shown here is derived from an EMBL/GenBank/DDBJ whole genome shotgun (WGS) entry which is preliminary data.</text>
</comment>
<dbReference type="Gene3D" id="1.20.1070.10">
    <property type="entry name" value="Rhodopsin 7-helix transmembrane proteins"/>
    <property type="match status" value="1"/>
</dbReference>
<dbReference type="GO" id="GO:0005886">
    <property type="term" value="C:plasma membrane"/>
    <property type="evidence" value="ECO:0007669"/>
    <property type="project" value="TreeGrafter"/>
</dbReference>
<keyword evidence="3 5" id="KW-1133">Transmembrane helix</keyword>
<evidence type="ECO:0000256" key="1">
    <source>
        <dbReference type="ARBA" id="ARBA00004370"/>
    </source>
</evidence>
<dbReference type="PROSITE" id="PS50262">
    <property type="entry name" value="G_PROTEIN_RECEP_F1_2"/>
    <property type="match status" value="1"/>
</dbReference>
<dbReference type="PANTHER" id="PTHR45822:SF5">
    <property type="entry name" value="FREE FATTY ACID RECEPTOR 2"/>
    <property type="match status" value="1"/>
</dbReference>
<sequence>MAEAAAGMVWPLPAVWCPVVNFCFYSSMYLSGLFLAALSLRRYLGVVAPVRFRERRRPGWVLAVSGVIWLVACGHCSVVFVAELGGRGEDDGGGVGGPKVDLV</sequence>
<keyword evidence="2 5" id="KW-0812">Transmembrane</keyword>
<dbReference type="SUPFAM" id="SSF81321">
    <property type="entry name" value="Family A G protein-coupled receptor-like"/>
    <property type="match status" value="1"/>
</dbReference>
<dbReference type="PANTHER" id="PTHR45822">
    <property type="entry name" value="FREE FATTY ACID RECEPTOR 2-RELATED"/>
    <property type="match status" value="1"/>
</dbReference>
<evidence type="ECO:0000256" key="5">
    <source>
        <dbReference type="SAM" id="Phobius"/>
    </source>
</evidence>
<protein>
    <submittedName>
        <fullName evidence="7">FFAR3 protein</fullName>
    </submittedName>
</protein>
<evidence type="ECO:0000256" key="3">
    <source>
        <dbReference type="ARBA" id="ARBA00022989"/>
    </source>
</evidence>
<dbReference type="Proteomes" id="UP000540071">
    <property type="component" value="Unassembled WGS sequence"/>
</dbReference>
<keyword evidence="8" id="KW-1185">Reference proteome</keyword>
<dbReference type="EMBL" id="VZSS01000311">
    <property type="protein sequence ID" value="NWZ88434.1"/>
    <property type="molecule type" value="Genomic_DNA"/>
</dbReference>
<organism evidence="7 8">
    <name type="scientific">Poecile atricapillus</name>
    <name type="common">Black-capped chickadee</name>
    <name type="synonym">Parus atricapillus</name>
    <dbReference type="NCBI Taxonomy" id="48891"/>
    <lineage>
        <taxon>Eukaryota</taxon>
        <taxon>Metazoa</taxon>
        <taxon>Chordata</taxon>
        <taxon>Craniata</taxon>
        <taxon>Vertebrata</taxon>
        <taxon>Euteleostomi</taxon>
        <taxon>Archelosauria</taxon>
        <taxon>Archosauria</taxon>
        <taxon>Dinosauria</taxon>
        <taxon>Saurischia</taxon>
        <taxon>Theropoda</taxon>
        <taxon>Coelurosauria</taxon>
        <taxon>Aves</taxon>
        <taxon>Neognathae</taxon>
        <taxon>Neoaves</taxon>
        <taxon>Telluraves</taxon>
        <taxon>Australaves</taxon>
        <taxon>Passeriformes</taxon>
        <taxon>Paridae</taxon>
        <taxon>Poecile</taxon>
    </lineage>
</organism>
<feature type="non-terminal residue" evidence="7">
    <location>
        <position position="103"/>
    </location>
</feature>
<dbReference type="InterPro" id="IPR000276">
    <property type="entry name" value="GPCR_Rhodpsn"/>
</dbReference>
<comment type="subcellular location">
    <subcellularLocation>
        <location evidence="1">Membrane</location>
    </subcellularLocation>
</comment>
<dbReference type="Pfam" id="PF00001">
    <property type="entry name" value="7tm_1"/>
    <property type="match status" value="1"/>
</dbReference>
<feature type="transmembrane region" description="Helical" evidence="5">
    <location>
        <begin position="19"/>
        <end position="40"/>
    </location>
</feature>
<feature type="domain" description="G-protein coupled receptors family 1 profile" evidence="6">
    <location>
        <begin position="1"/>
        <end position="72"/>
    </location>
</feature>
<dbReference type="GO" id="GO:0071398">
    <property type="term" value="P:cellular response to fatty acid"/>
    <property type="evidence" value="ECO:0007669"/>
    <property type="project" value="TreeGrafter"/>
</dbReference>
<evidence type="ECO:0000259" key="6">
    <source>
        <dbReference type="PROSITE" id="PS50262"/>
    </source>
</evidence>
<keyword evidence="4 5" id="KW-0472">Membrane</keyword>
<evidence type="ECO:0000256" key="2">
    <source>
        <dbReference type="ARBA" id="ARBA00022692"/>
    </source>
</evidence>